<evidence type="ECO:0000313" key="4">
    <source>
        <dbReference type="EMBL" id="QLL09133.1"/>
    </source>
</evidence>
<sequence>MPEITQSPRLLGAITLAIVVVAAAVVGYVYVRPPNHQIISFYTDDAASIRPQDTVRIAGIVVGTVEGLSLEANHVRVRASVDKNAFIGDQSQVQVRMLTVIGGYYITVIPLGNVPLGDRPIPKERVTTPYTLIQALTGTTKITENVAPKPIEENIDQLQQGLRGTNVDSVASVLNAGNAITSMLERQRGQITEILQLTDEYIDRLTKYRERLQEYIRKIAILEQALVLEGKAFADSILGIGGVLEMLKPVVDLYDTHRQDFVEKIRSLLGEFRTIVSRNGLVVRLLGRVHDRMERALDRQNNFVRPELLATDICIPTHGSPC</sequence>
<dbReference type="KEGG" id="mgor:H0P51_09760"/>
<feature type="domain" description="Mce/MlaD" evidence="3">
    <location>
        <begin position="37"/>
        <end position="110"/>
    </location>
</feature>
<keyword evidence="2" id="KW-0472">Membrane</keyword>
<feature type="coiled-coil region" evidence="1">
    <location>
        <begin position="198"/>
        <end position="225"/>
    </location>
</feature>
<dbReference type="EMBL" id="CP059165">
    <property type="protein sequence ID" value="QLL09133.1"/>
    <property type="molecule type" value="Genomic_DNA"/>
</dbReference>
<dbReference type="PANTHER" id="PTHR33371:SF18">
    <property type="entry name" value="MCE-FAMILY PROTEIN MCE3C"/>
    <property type="match status" value="1"/>
</dbReference>
<dbReference type="Proteomes" id="UP000510682">
    <property type="component" value="Chromosome"/>
</dbReference>
<keyword evidence="1" id="KW-0175">Coiled coil</keyword>
<dbReference type="RefSeq" id="WP_180917718.1">
    <property type="nucleotide sequence ID" value="NZ_CP059165.1"/>
</dbReference>
<keyword evidence="2" id="KW-0812">Transmembrane</keyword>
<organism evidence="4 5">
    <name type="scientific">Mycobacterium vicinigordonae</name>
    <dbReference type="NCBI Taxonomy" id="1719132"/>
    <lineage>
        <taxon>Bacteria</taxon>
        <taxon>Bacillati</taxon>
        <taxon>Actinomycetota</taxon>
        <taxon>Actinomycetes</taxon>
        <taxon>Mycobacteriales</taxon>
        <taxon>Mycobacteriaceae</taxon>
        <taxon>Mycobacterium</taxon>
    </lineage>
</organism>
<name>A0A7D6HX85_9MYCO</name>
<feature type="transmembrane region" description="Helical" evidence="2">
    <location>
        <begin position="12"/>
        <end position="31"/>
    </location>
</feature>
<reference evidence="5" key="3">
    <citation type="submission" date="2023-07" db="EMBL/GenBank/DDBJ databases">
        <title>Description of Mycobacterium gordonae subsp. intergordonae subsp.nov. and Mycobacterium gordonae subsp. gordonae subsp. nov.</title>
        <authorList>
            <person name="Huang H."/>
        </authorList>
    </citation>
    <scope>NUCLEOTIDE SEQUENCE [LARGE SCALE GENOMIC DNA]</scope>
    <source>
        <strain evidence="5">24</strain>
    </source>
</reference>
<reference evidence="5" key="1">
    <citation type="submission" date="2020-07" db="EMBL/GenBank/DDBJ databases">
        <title>Description of Mycobacterium gordonae subsp. intergordonae subsp.nov. and Mycobacterium gordonae subsp. gordonae subsp. nov.</title>
        <authorList>
            <person name="Yu X."/>
        </authorList>
    </citation>
    <scope>NUCLEOTIDE SEQUENCE [LARGE SCALE GENOMIC DNA]</scope>
    <source>
        <strain evidence="5">24</strain>
    </source>
</reference>
<proteinExistence type="predicted"/>
<evidence type="ECO:0000259" key="3">
    <source>
        <dbReference type="Pfam" id="PF02470"/>
    </source>
</evidence>
<dbReference type="PANTHER" id="PTHR33371">
    <property type="entry name" value="INTERMEMBRANE PHOSPHOLIPID TRANSPORT SYSTEM BINDING PROTEIN MLAD-RELATED"/>
    <property type="match status" value="1"/>
</dbReference>
<gene>
    <name evidence="4" type="ORF">H0P51_09760</name>
</gene>
<evidence type="ECO:0000313" key="5">
    <source>
        <dbReference type="Proteomes" id="UP000510682"/>
    </source>
</evidence>
<keyword evidence="2" id="KW-1133">Transmembrane helix</keyword>
<evidence type="ECO:0000256" key="1">
    <source>
        <dbReference type="SAM" id="Coils"/>
    </source>
</evidence>
<reference evidence="4 5" key="2">
    <citation type="submission" date="2020-07" db="EMBL/GenBank/DDBJ databases">
        <authorList>
            <person name="Yu X."/>
        </authorList>
    </citation>
    <scope>NUCLEOTIDE SEQUENCE [LARGE SCALE GENOMIC DNA]</scope>
    <source>
        <strain evidence="5">24</strain>
    </source>
</reference>
<evidence type="ECO:0000256" key="2">
    <source>
        <dbReference type="SAM" id="Phobius"/>
    </source>
</evidence>
<dbReference type="InterPro" id="IPR003399">
    <property type="entry name" value="Mce/MlaD"/>
</dbReference>
<dbReference type="AlphaFoldDB" id="A0A7D6HX85"/>
<dbReference type="Pfam" id="PF02470">
    <property type="entry name" value="MlaD"/>
    <property type="match status" value="1"/>
</dbReference>
<protein>
    <submittedName>
        <fullName evidence="4">MCE family protein</fullName>
    </submittedName>
</protein>
<accession>A0A7D6HX85</accession>
<dbReference type="InterPro" id="IPR052336">
    <property type="entry name" value="MlaD_Phospholipid_Transporter"/>
</dbReference>
<keyword evidence="5" id="KW-1185">Reference proteome</keyword>
<dbReference type="GO" id="GO:0005576">
    <property type="term" value="C:extracellular region"/>
    <property type="evidence" value="ECO:0007669"/>
    <property type="project" value="TreeGrafter"/>
</dbReference>